<evidence type="ECO:0000313" key="1">
    <source>
        <dbReference type="EMBL" id="MPM67885.1"/>
    </source>
</evidence>
<protein>
    <submittedName>
        <fullName evidence="1">Uncharacterized protein</fullName>
    </submittedName>
</protein>
<organism evidence="1">
    <name type="scientific">bioreactor metagenome</name>
    <dbReference type="NCBI Taxonomy" id="1076179"/>
    <lineage>
        <taxon>unclassified sequences</taxon>
        <taxon>metagenomes</taxon>
        <taxon>ecological metagenomes</taxon>
    </lineage>
</organism>
<proteinExistence type="predicted"/>
<dbReference type="AlphaFoldDB" id="A0A645BRD5"/>
<sequence length="131" mass="13656">MMRIGVDVLTSSMGLLSDMLPLFSFAPLGNGEAKLRASLALRLPLGLHDIPVAYGGLTGSGLEVSAMSAWYLEGGELAWEGAWAVGATLTGNVLLGGPQVSFRPFVSYSYLVGKDAFSVSIGLDGQSFLSL</sequence>
<gene>
    <name evidence="1" type="ORF">SDC9_114810</name>
</gene>
<comment type="caution">
    <text evidence="1">The sequence shown here is derived from an EMBL/GenBank/DDBJ whole genome shotgun (WGS) entry which is preliminary data.</text>
</comment>
<accession>A0A645BRD5</accession>
<name>A0A645BRD5_9ZZZZ</name>
<dbReference type="EMBL" id="VSSQ01021946">
    <property type="protein sequence ID" value="MPM67885.1"/>
    <property type="molecule type" value="Genomic_DNA"/>
</dbReference>
<reference evidence="1" key="1">
    <citation type="submission" date="2019-08" db="EMBL/GenBank/DDBJ databases">
        <authorList>
            <person name="Kucharzyk K."/>
            <person name="Murdoch R.W."/>
            <person name="Higgins S."/>
            <person name="Loffler F."/>
        </authorList>
    </citation>
    <scope>NUCLEOTIDE SEQUENCE</scope>
</reference>